<keyword evidence="1" id="KW-0472">Membrane</keyword>
<feature type="transmembrane region" description="Helical" evidence="1">
    <location>
        <begin position="37"/>
        <end position="62"/>
    </location>
</feature>
<keyword evidence="1" id="KW-0812">Transmembrane</keyword>
<evidence type="ECO:0000256" key="1">
    <source>
        <dbReference type="SAM" id="Phobius"/>
    </source>
</evidence>
<protein>
    <submittedName>
        <fullName evidence="2">Uncharacterized protein</fullName>
    </submittedName>
</protein>
<evidence type="ECO:0000313" key="3">
    <source>
        <dbReference type="Proteomes" id="UP000886841"/>
    </source>
</evidence>
<reference evidence="2" key="1">
    <citation type="submission" date="2020-10" db="EMBL/GenBank/DDBJ databases">
        <authorList>
            <person name="Gilroy R."/>
        </authorList>
    </citation>
    <scope>NUCLEOTIDE SEQUENCE</scope>
    <source>
        <strain evidence="2">ChiSxjej1B13-7041</strain>
    </source>
</reference>
<keyword evidence="1" id="KW-1133">Transmembrane helix</keyword>
<sequence length="81" mass="8792">MKNLKRILALLGVLLLLGLYAATFVFALMDSPAAGGWFKASLFCTIAIPVLIYGYIIVYRALKGRGADRDKRENSSGGRAL</sequence>
<proteinExistence type="predicted"/>
<dbReference type="AlphaFoldDB" id="A0A9D1JFG1"/>
<dbReference type="Proteomes" id="UP000886841">
    <property type="component" value="Unassembled WGS sequence"/>
</dbReference>
<accession>A0A9D1JFG1</accession>
<organism evidence="2 3">
    <name type="scientific">Candidatus Egerieimonas intestinavium</name>
    <dbReference type="NCBI Taxonomy" id="2840777"/>
    <lineage>
        <taxon>Bacteria</taxon>
        <taxon>Bacillati</taxon>
        <taxon>Bacillota</taxon>
        <taxon>Clostridia</taxon>
        <taxon>Lachnospirales</taxon>
        <taxon>Lachnospiraceae</taxon>
        <taxon>Lachnospiraceae incertae sedis</taxon>
        <taxon>Candidatus Egerieimonas</taxon>
    </lineage>
</organism>
<comment type="caution">
    <text evidence="2">The sequence shown here is derived from an EMBL/GenBank/DDBJ whole genome shotgun (WGS) entry which is preliminary data.</text>
</comment>
<name>A0A9D1JFG1_9FIRM</name>
<dbReference type="EMBL" id="DVHU01000054">
    <property type="protein sequence ID" value="HIR92908.1"/>
    <property type="molecule type" value="Genomic_DNA"/>
</dbReference>
<reference evidence="2" key="2">
    <citation type="journal article" date="2021" name="PeerJ">
        <title>Extensive microbial diversity within the chicken gut microbiome revealed by metagenomics and culture.</title>
        <authorList>
            <person name="Gilroy R."/>
            <person name="Ravi A."/>
            <person name="Getino M."/>
            <person name="Pursley I."/>
            <person name="Horton D.L."/>
            <person name="Alikhan N.F."/>
            <person name="Baker D."/>
            <person name="Gharbi K."/>
            <person name="Hall N."/>
            <person name="Watson M."/>
            <person name="Adriaenssens E.M."/>
            <person name="Foster-Nyarko E."/>
            <person name="Jarju S."/>
            <person name="Secka A."/>
            <person name="Antonio M."/>
            <person name="Oren A."/>
            <person name="Chaudhuri R.R."/>
            <person name="La Ragione R."/>
            <person name="Hildebrand F."/>
            <person name="Pallen M.J."/>
        </authorList>
    </citation>
    <scope>NUCLEOTIDE SEQUENCE</scope>
    <source>
        <strain evidence="2">ChiSxjej1B13-7041</strain>
    </source>
</reference>
<gene>
    <name evidence="2" type="ORF">IAB98_05780</name>
</gene>
<evidence type="ECO:0000313" key="2">
    <source>
        <dbReference type="EMBL" id="HIR92908.1"/>
    </source>
</evidence>